<accession>A0AAV0T7H8</accession>
<dbReference type="PANTHER" id="PTHR10459:SF60">
    <property type="entry name" value="POLY [ADP-RIBOSE] POLYMERASE 2"/>
    <property type="match status" value="1"/>
</dbReference>
<dbReference type="Proteomes" id="UP001162029">
    <property type="component" value="Unassembled WGS sequence"/>
</dbReference>
<dbReference type="GO" id="GO:1990404">
    <property type="term" value="F:NAD+-protein mono-ADP-ribosyltransferase activity"/>
    <property type="evidence" value="ECO:0007669"/>
    <property type="project" value="TreeGrafter"/>
</dbReference>
<keyword evidence="1 5" id="KW-0328">Glycosyltransferase</keyword>
<comment type="caution">
    <text evidence="7">The sequence shown here is derived from an EMBL/GenBank/DDBJ whole genome shotgun (WGS) entry which is preliminary data.</text>
</comment>
<dbReference type="GO" id="GO:0070212">
    <property type="term" value="P:protein poly-ADP-ribosylation"/>
    <property type="evidence" value="ECO:0007669"/>
    <property type="project" value="TreeGrafter"/>
</dbReference>
<sequence length="66" mass="7684">MAAPEEDYETMEDGVVVPIGEFVPSECSGLLLYNEFIVYREEQVKLRYLVSLNFLYDDEDVKIEET</sequence>
<proteinExistence type="predicted"/>
<organism evidence="7 8">
    <name type="scientific">Peronospora destructor</name>
    <dbReference type="NCBI Taxonomy" id="86335"/>
    <lineage>
        <taxon>Eukaryota</taxon>
        <taxon>Sar</taxon>
        <taxon>Stramenopiles</taxon>
        <taxon>Oomycota</taxon>
        <taxon>Peronosporomycetes</taxon>
        <taxon>Peronosporales</taxon>
        <taxon>Peronosporaceae</taxon>
        <taxon>Peronospora</taxon>
    </lineage>
</organism>
<evidence type="ECO:0000259" key="6">
    <source>
        <dbReference type="PROSITE" id="PS51059"/>
    </source>
</evidence>
<feature type="domain" description="PARP catalytic" evidence="6">
    <location>
        <begin position="1"/>
        <end position="61"/>
    </location>
</feature>
<dbReference type="InterPro" id="IPR012317">
    <property type="entry name" value="Poly(ADP-ribose)pol_cat_dom"/>
</dbReference>
<evidence type="ECO:0000313" key="7">
    <source>
        <dbReference type="EMBL" id="CAI5716387.1"/>
    </source>
</evidence>
<dbReference type="Pfam" id="PF00644">
    <property type="entry name" value="PARP"/>
    <property type="match status" value="1"/>
</dbReference>
<keyword evidence="2 5" id="KW-0808">Transferase</keyword>
<comment type="catalytic activity">
    <reaction evidence="4">
        <text>NAD(+) + (ADP-D-ribosyl)n-acceptor = nicotinamide + (ADP-D-ribosyl)n+1-acceptor + H(+).</text>
        <dbReference type="EC" id="2.4.2.30"/>
    </reaction>
</comment>
<dbReference type="EMBL" id="CANTFM010000248">
    <property type="protein sequence ID" value="CAI5716387.1"/>
    <property type="molecule type" value="Genomic_DNA"/>
</dbReference>
<dbReference type="Gene3D" id="3.90.228.10">
    <property type="match status" value="1"/>
</dbReference>
<dbReference type="InterPro" id="IPR050800">
    <property type="entry name" value="ARTD/PARP"/>
</dbReference>
<dbReference type="PROSITE" id="PS51059">
    <property type="entry name" value="PARP_CATALYTIC"/>
    <property type="match status" value="1"/>
</dbReference>
<name>A0AAV0T7H8_9STRA</name>
<evidence type="ECO:0000313" key="8">
    <source>
        <dbReference type="Proteomes" id="UP001162029"/>
    </source>
</evidence>
<evidence type="ECO:0000256" key="5">
    <source>
        <dbReference type="RuleBase" id="RU362114"/>
    </source>
</evidence>
<dbReference type="SUPFAM" id="SSF56399">
    <property type="entry name" value="ADP-ribosylation"/>
    <property type="match status" value="1"/>
</dbReference>
<dbReference type="AlphaFoldDB" id="A0AAV0T7H8"/>
<evidence type="ECO:0000256" key="4">
    <source>
        <dbReference type="ARBA" id="ARBA00033987"/>
    </source>
</evidence>
<evidence type="ECO:0000256" key="2">
    <source>
        <dbReference type="ARBA" id="ARBA00022679"/>
    </source>
</evidence>
<gene>
    <name evidence="7" type="ORF">PDE001_LOCUS1493</name>
</gene>
<protein>
    <recommendedName>
        <fullName evidence="5">Poly [ADP-ribose] polymerase</fullName>
        <shortName evidence="5">PARP</shortName>
        <ecNumber evidence="5">2.4.2.-</ecNumber>
    </recommendedName>
</protein>
<dbReference type="GO" id="GO:0005730">
    <property type="term" value="C:nucleolus"/>
    <property type="evidence" value="ECO:0007669"/>
    <property type="project" value="TreeGrafter"/>
</dbReference>
<dbReference type="GO" id="GO:0003950">
    <property type="term" value="F:NAD+ poly-ADP-ribosyltransferase activity"/>
    <property type="evidence" value="ECO:0007669"/>
    <property type="project" value="UniProtKB-UniRule"/>
</dbReference>
<evidence type="ECO:0000256" key="3">
    <source>
        <dbReference type="ARBA" id="ARBA00023027"/>
    </source>
</evidence>
<reference evidence="7" key="1">
    <citation type="submission" date="2022-12" db="EMBL/GenBank/DDBJ databases">
        <authorList>
            <person name="Webb A."/>
        </authorList>
    </citation>
    <scope>NUCLEOTIDE SEQUENCE</scope>
    <source>
        <strain evidence="7">Pd1</strain>
    </source>
</reference>
<dbReference type="PANTHER" id="PTHR10459">
    <property type="entry name" value="DNA LIGASE"/>
    <property type="match status" value="1"/>
</dbReference>
<evidence type="ECO:0000256" key="1">
    <source>
        <dbReference type="ARBA" id="ARBA00022676"/>
    </source>
</evidence>
<keyword evidence="3 5" id="KW-0520">NAD</keyword>
<dbReference type="GO" id="GO:0006302">
    <property type="term" value="P:double-strand break repair"/>
    <property type="evidence" value="ECO:0007669"/>
    <property type="project" value="TreeGrafter"/>
</dbReference>
<dbReference type="EC" id="2.4.2.-" evidence="5"/>
<keyword evidence="8" id="KW-1185">Reference proteome</keyword>